<evidence type="ECO:0000256" key="3">
    <source>
        <dbReference type="ARBA" id="ARBA00022679"/>
    </source>
</evidence>
<keyword evidence="7 8" id="KW-0472">Membrane</keyword>
<dbReference type="GO" id="GO:0000026">
    <property type="term" value="F:alpha-1,2-mannosyltransferase activity"/>
    <property type="evidence" value="ECO:0007669"/>
    <property type="project" value="TreeGrafter"/>
</dbReference>
<feature type="chain" id="PRO_5035774591" description="Mannosyltransferase" evidence="9">
    <location>
        <begin position="21"/>
        <end position="491"/>
    </location>
</feature>
<keyword evidence="9" id="KW-0732">Signal</keyword>
<dbReference type="EMBL" id="CAJJDO010000094">
    <property type="protein sequence ID" value="CAD8189597.1"/>
    <property type="molecule type" value="Genomic_DNA"/>
</dbReference>
<dbReference type="AlphaFoldDB" id="A0A8S1WLK7"/>
<feature type="transmembrane region" description="Helical" evidence="8">
    <location>
        <begin position="312"/>
        <end position="331"/>
    </location>
</feature>
<feature type="transmembrane region" description="Helical" evidence="8">
    <location>
        <begin position="160"/>
        <end position="187"/>
    </location>
</feature>
<dbReference type="EC" id="2.4.1.-" evidence="8"/>
<keyword evidence="6 8" id="KW-1133">Transmembrane helix</keyword>
<evidence type="ECO:0000256" key="8">
    <source>
        <dbReference type="RuleBase" id="RU363075"/>
    </source>
</evidence>
<evidence type="ECO:0000256" key="5">
    <source>
        <dbReference type="ARBA" id="ARBA00022824"/>
    </source>
</evidence>
<dbReference type="OrthoDB" id="416834at2759"/>
<evidence type="ECO:0000313" key="11">
    <source>
        <dbReference type="Proteomes" id="UP000689195"/>
    </source>
</evidence>
<accession>A0A8S1WLK7</accession>
<keyword evidence="2 8" id="KW-0328">Glycosyltransferase</keyword>
<evidence type="ECO:0000256" key="4">
    <source>
        <dbReference type="ARBA" id="ARBA00022692"/>
    </source>
</evidence>
<evidence type="ECO:0000256" key="2">
    <source>
        <dbReference type="ARBA" id="ARBA00022676"/>
    </source>
</evidence>
<proteinExistence type="inferred from homology"/>
<feature type="transmembrane region" description="Helical" evidence="8">
    <location>
        <begin position="199"/>
        <end position="219"/>
    </location>
</feature>
<reference evidence="10" key="1">
    <citation type="submission" date="2021-01" db="EMBL/GenBank/DDBJ databases">
        <authorList>
            <consortium name="Genoscope - CEA"/>
            <person name="William W."/>
        </authorList>
    </citation>
    <scope>NUCLEOTIDE SEQUENCE</scope>
</reference>
<keyword evidence="3" id="KW-0808">Transferase</keyword>
<gene>
    <name evidence="10" type="ORF">PPENT_87.1.T0940106</name>
</gene>
<evidence type="ECO:0000256" key="1">
    <source>
        <dbReference type="ARBA" id="ARBA00004477"/>
    </source>
</evidence>
<sequence>MYIFFFALRVLLAIIPQALPYADEMWQGPEIAHNDVFGYGWLTWEWTRDQPLRGPIYHSLFSLLYWILSKLNLDHPQIIAYGPRILQCAISAIYDIYLIKLLTLEGIRNKLYIILVNYTLWFSLNCFSKTLINTFETILFTLALYNWVQYLQTNHNKNNLLCRLLVIVNVMARQSSIIPWIFIWPYHLITAKTNLKGRFQILVINGITLLLLIILSISVDSLYHGKLTSTFYNFLEFNLLSGMSSFYGVHDRLWFITQGLPYVQLGWVISFIIGIYSYINKGIFSAQPLRLIYYMIFTILMLSLSAHKEDRFLLPLFPIIIYFICLGLEYLDKIKWKKIKKIIILLAVISNISFFVLMNTYQDVGALKTMSILRQRNATEVQFFTQCHRTPFYSFIHKNISMTFPDCSPTNDVTSLETYQLHQDSAKYIQQKLQQSKLPSHIVIYNYLMNDNVKKLLDKYDQIESIYHQYYTDTYFEDQKNIYINIYELHQ</sequence>
<name>A0A8S1WLK7_9CILI</name>
<dbReference type="InterPro" id="IPR005599">
    <property type="entry name" value="GPI_mannosylTrfase"/>
</dbReference>
<feature type="transmembrane region" description="Helical" evidence="8">
    <location>
        <begin position="291"/>
        <end position="306"/>
    </location>
</feature>
<organism evidence="10 11">
    <name type="scientific">Paramecium pentaurelia</name>
    <dbReference type="NCBI Taxonomy" id="43138"/>
    <lineage>
        <taxon>Eukaryota</taxon>
        <taxon>Sar</taxon>
        <taxon>Alveolata</taxon>
        <taxon>Ciliophora</taxon>
        <taxon>Intramacronucleata</taxon>
        <taxon>Oligohymenophorea</taxon>
        <taxon>Peniculida</taxon>
        <taxon>Parameciidae</taxon>
        <taxon>Paramecium</taxon>
    </lineage>
</organism>
<feature type="transmembrane region" description="Helical" evidence="8">
    <location>
        <begin position="261"/>
        <end position="279"/>
    </location>
</feature>
<comment type="similarity">
    <text evidence="8">Belongs to the glycosyltransferase 22 family.</text>
</comment>
<dbReference type="GO" id="GO:0006506">
    <property type="term" value="P:GPI anchor biosynthetic process"/>
    <property type="evidence" value="ECO:0007669"/>
    <property type="project" value="TreeGrafter"/>
</dbReference>
<evidence type="ECO:0000256" key="7">
    <source>
        <dbReference type="ARBA" id="ARBA00023136"/>
    </source>
</evidence>
<evidence type="ECO:0000256" key="9">
    <source>
        <dbReference type="SAM" id="SignalP"/>
    </source>
</evidence>
<keyword evidence="4 8" id="KW-0812">Transmembrane</keyword>
<dbReference type="PANTHER" id="PTHR22760:SF4">
    <property type="entry name" value="GPI MANNOSYLTRANSFERASE 3"/>
    <property type="match status" value="1"/>
</dbReference>
<protein>
    <recommendedName>
        <fullName evidence="8">Mannosyltransferase</fullName>
        <ecNumber evidence="8">2.4.1.-</ecNumber>
    </recommendedName>
</protein>
<comment type="subcellular location">
    <subcellularLocation>
        <location evidence="1 8">Endoplasmic reticulum membrane</location>
        <topology evidence="1 8">Multi-pass membrane protein</topology>
    </subcellularLocation>
</comment>
<keyword evidence="11" id="KW-1185">Reference proteome</keyword>
<feature type="signal peptide" evidence="9">
    <location>
        <begin position="1"/>
        <end position="20"/>
    </location>
</feature>
<dbReference type="Pfam" id="PF03901">
    <property type="entry name" value="Glyco_transf_22"/>
    <property type="match status" value="1"/>
</dbReference>
<evidence type="ECO:0000256" key="6">
    <source>
        <dbReference type="ARBA" id="ARBA00022989"/>
    </source>
</evidence>
<dbReference type="GO" id="GO:0005789">
    <property type="term" value="C:endoplasmic reticulum membrane"/>
    <property type="evidence" value="ECO:0007669"/>
    <property type="project" value="UniProtKB-SubCell"/>
</dbReference>
<dbReference type="PANTHER" id="PTHR22760">
    <property type="entry name" value="GLYCOSYLTRANSFERASE"/>
    <property type="match status" value="1"/>
</dbReference>
<keyword evidence="5 8" id="KW-0256">Endoplasmic reticulum</keyword>
<feature type="transmembrane region" description="Helical" evidence="8">
    <location>
        <begin position="343"/>
        <end position="361"/>
    </location>
</feature>
<dbReference type="Proteomes" id="UP000689195">
    <property type="component" value="Unassembled WGS sequence"/>
</dbReference>
<evidence type="ECO:0000313" key="10">
    <source>
        <dbReference type="EMBL" id="CAD8189597.1"/>
    </source>
</evidence>
<comment type="caution">
    <text evidence="10">The sequence shown here is derived from an EMBL/GenBank/DDBJ whole genome shotgun (WGS) entry which is preliminary data.</text>
</comment>